<proteinExistence type="predicted"/>
<dbReference type="Proteomes" id="UP000559256">
    <property type="component" value="Unassembled WGS sequence"/>
</dbReference>
<feature type="transmembrane region" description="Helical" evidence="7">
    <location>
        <begin position="177"/>
        <end position="195"/>
    </location>
</feature>
<feature type="transmembrane region" description="Helical" evidence="7">
    <location>
        <begin position="112"/>
        <end position="132"/>
    </location>
</feature>
<dbReference type="FunFam" id="1.20.1250.20:FF:000013">
    <property type="entry name" value="MFS general substrate transporter"/>
    <property type="match status" value="1"/>
</dbReference>
<comment type="subcellular location">
    <subcellularLocation>
        <location evidence="1">Membrane</location>
        <topology evidence="1">Multi-pass membrane protein</topology>
    </subcellularLocation>
</comment>
<comment type="caution">
    <text evidence="9">The sequence shown here is derived from an EMBL/GenBank/DDBJ whole genome shotgun (WGS) entry which is preliminary data.</text>
</comment>
<feature type="transmembrane region" description="Helical" evidence="7">
    <location>
        <begin position="147"/>
        <end position="165"/>
    </location>
</feature>
<reference evidence="9 10" key="1">
    <citation type="journal article" date="2020" name="ISME J.">
        <title>Uncovering the hidden diversity of litter-decomposition mechanisms in mushroom-forming fungi.</title>
        <authorList>
            <person name="Floudas D."/>
            <person name="Bentzer J."/>
            <person name="Ahren D."/>
            <person name="Johansson T."/>
            <person name="Persson P."/>
            <person name="Tunlid A."/>
        </authorList>
    </citation>
    <scope>NUCLEOTIDE SEQUENCE [LARGE SCALE GENOMIC DNA]</scope>
    <source>
        <strain evidence="9 10">CBS 291.85</strain>
    </source>
</reference>
<evidence type="ECO:0000256" key="5">
    <source>
        <dbReference type="ARBA" id="ARBA00023136"/>
    </source>
</evidence>
<organism evidence="9 10">
    <name type="scientific">Tetrapyrgos nigripes</name>
    <dbReference type="NCBI Taxonomy" id="182062"/>
    <lineage>
        <taxon>Eukaryota</taxon>
        <taxon>Fungi</taxon>
        <taxon>Dikarya</taxon>
        <taxon>Basidiomycota</taxon>
        <taxon>Agaricomycotina</taxon>
        <taxon>Agaricomycetes</taxon>
        <taxon>Agaricomycetidae</taxon>
        <taxon>Agaricales</taxon>
        <taxon>Marasmiineae</taxon>
        <taxon>Marasmiaceae</taxon>
        <taxon>Tetrapyrgos</taxon>
    </lineage>
</organism>
<dbReference type="InterPro" id="IPR011701">
    <property type="entry name" value="MFS"/>
</dbReference>
<feature type="transmembrane region" description="Helical" evidence="7">
    <location>
        <begin position="388"/>
        <end position="408"/>
    </location>
</feature>
<feature type="transmembrane region" description="Helical" evidence="7">
    <location>
        <begin position="488"/>
        <end position="508"/>
    </location>
</feature>
<feature type="transmembrane region" description="Helical" evidence="7">
    <location>
        <begin position="338"/>
        <end position="359"/>
    </location>
</feature>
<keyword evidence="3 7" id="KW-0812">Transmembrane</keyword>
<feature type="region of interest" description="Disordered" evidence="6">
    <location>
        <begin position="1"/>
        <end position="44"/>
    </location>
</feature>
<evidence type="ECO:0000256" key="7">
    <source>
        <dbReference type="SAM" id="Phobius"/>
    </source>
</evidence>
<dbReference type="PROSITE" id="PS50850">
    <property type="entry name" value="MFS"/>
    <property type="match status" value="1"/>
</dbReference>
<evidence type="ECO:0000256" key="2">
    <source>
        <dbReference type="ARBA" id="ARBA00022448"/>
    </source>
</evidence>
<dbReference type="EMBL" id="JAACJM010000028">
    <property type="protein sequence ID" value="KAF5365350.1"/>
    <property type="molecule type" value="Genomic_DNA"/>
</dbReference>
<protein>
    <recommendedName>
        <fullName evidence="8">Major facilitator superfamily (MFS) profile domain-containing protein</fullName>
    </recommendedName>
</protein>
<keyword evidence="5 7" id="KW-0472">Membrane</keyword>
<feature type="transmembrane region" description="Helical" evidence="7">
    <location>
        <begin position="520"/>
        <end position="542"/>
    </location>
</feature>
<name>A0A8H5GIG6_9AGAR</name>
<evidence type="ECO:0000313" key="9">
    <source>
        <dbReference type="EMBL" id="KAF5365350.1"/>
    </source>
</evidence>
<feature type="transmembrane region" description="Helical" evidence="7">
    <location>
        <begin position="269"/>
        <end position="289"/>
    </location>
</feature>
<evidence type="ECO:0000256" key="3">
    <source>
        <dbReference type="ARBA" id="ARBA00022692"/>
    </source>
</evidence>
<feature type="region of interest" description="Disordered" evidence="6">
    <location>
        <begin position="554"/>
        <end position="581"/>
    </location>
</feature>
<evidence type="ECO:0000256" key="1">
    <source>
        <dbReference type="ARBA" id="ARBA00004141"/>
    </source>
</evidence>
<dbReference type="AlphaFoldDB" id="A0A8H5GIG6"/>
<accession>A0A8H5GIG6</accession>
<dbReference type="PANTHER" id="PTHR43791">
    <property type="entry name" value="PERMEASE-RELATED"/>
    <property type="match status" value="1"/>
</dbReference>
<keyword evidence="4 7" id="KW-1133">Transmembrane helix</keyword>
<dbReference type="InterPro" id="IPR036259">
    <property type="entry name" value="MFS_trans_sf"/>
</dbReference>
<dbReference type="Pfam" id="PF07690">
    <property type="entry name" value="MFS_1"/>
    <property type="match status" value="1"/>
</dbReference>
<dbReference type="SUPFAM" id="SSF103473">
    <property type="entry name" value="MFS general substrate transporter"/>
    <property type="match status" value="1"/>
</dbReference>
<feature type="transmembrane region" description="Helical" evidence="7">
    <location>
        <begin position="420"/>
        <end position="441"/>
    </location>
</feature>
<feature type="transmembrane region" description="Helical" evidence="7">
    <location>
        <begin position="453"/>
        <end position="476"/>
    </location>
</feature>
<feature type="transmembrane region" description="Helical" evidence="7">
    <location>
        <begin position="201"/>
        <end position="224"/>
    </location>
</feature>
<dbReference type="InterPro" id="IPR020846">
    <property type="entry name" value="MFS_dom"/>
</dbReference>
<feature type="compositionally biased region" description="Basic and acidic residues" evidence="6">
    <location>
        <begin position="13"/>
        <end position="33"/>
    </location>
</feature>
<evidence type="ECO:0000313" key="10">
    <source>
        <dbReference type="Proteomes" id="UP000559256"/>
    </source>
</evidence>
<feature type="domain" description="Major facilitator superfamily (MFS) profile" evidence="8">
    <location>
        <begin position="109"/>
        <end position="541"/>
    </location>
</feature>
<keyword evidence="10" id="KW-1185">Reference proteome</keyword>
<keyword evidence="2" id="KW-0813">Transport</keyword>
<dbReference type="GO" id="GO:0022857">
    <property type="term" value="F:transmembrane transporter activity"/>
    <property type="evidence" value="ECO:0007669"/>
    <property type="project" value="InterPro"/>
</dbReference>
<dbReference type="GO" id="GO:0016020">
    <property type="term" value="C:membrane"/>
    <property type="evidence" value="ECO:0007669"/>
    <property type="project" value="UniProtKB-SubCell"/>
</dbReference>
<evidence type="ECO:0000256" key="4">
    <source>
        <dbReference type="ARBA" id="ARBA00022989"/>
    </source>
</evidence>
<gene>
    <name evidence="9" type="ORF">D9758_005380</name>
</gene>
<dbReference type="PANTHER" id="PTHR43791:SF36">
    <property type="entry name" value="TRANSPORTER, PUTATIVE (AFU_ORTHOLOGUE AFUA_6G08340)-RELATED"/>
    <property type="match status" value="1"/>
</dbReference>
<evidence type="ECO:0000259" key="8">
    <source>
        <dbReference type="PROSITE" id="PS50850"/>
    </source>
</evidence>
<dbReference type="Gene3D" id="1.20.1250.20">
    <property type="entry name" value="MFS general substrate transporter like domains"/>
    <property type="match status" value="2"/>
</dbReference>
<dbReference type="OrthoDB" id="2985014at2759"/>
<sequence>MTRQEKELEDVDLEKRELSGSISHEEHHSDDPSALRASEAQSDLHGSNNLASIQEGTFHQSQITQRQGFFKHLFSPLDRAYMDAVHRDAEGVVYEDAGEEERRIKKKVDNRILPLIILSFVYRTNIGNAHVIPEFNENFGITNNNKWTLALSIFYVGYCLLEMPANVLQRYIGANRFFFITFTFWGLSSLSIVYAKGYGALLALRILLGIGEAGFYAGAIYYLSFWYKRRELAMRISLCMTGTVPGAIGGLLAFGLVRAHTSVLTGWQFLFLIESIPTITMGFLILFLLPSFPFSASFLTSREKAILQARLNRDHRPQSHGGMNGWEGFKAIMGDVNVWGFMLIYATFNVGVATISYFLPTIVTRWMHIHVFSLVQLINELGFSSIDAQGLTVAPYVVGFSMVVIQSWHSDKIRTRGWHIMLSSSVSCIGYIILTCLAGEAPGVARGKAKVGASYFALFLVISGNYSLFPLVMSWAANNLSPTSKRGVGTAFVVSVSNTVSIASPQIYFDPEDSFRKGHAIAAGCLFLAFLIAFALRTRLAILNRRNQRILREMSKKDGNDSPTAMEAGKNGKPGGEIYDTDPRFLFTT</sequence>
<evidence type="ECO:0000256" key="6">
    <source>
        <dbReference type="SAM" id="MobiDB-lite"/>
    </source>
</evidence>
<feature type="transmembrane region" description="Helical" evidence="7">
    <location>
        <begin position="236"/>
        <end position="257"/>
    </location>
</feature>